<organism evidence="3 4">
    <name type="scientific">Chryseobacterium lactis</name>
    <dbReference type="NCBI Taxonomy" id="1241981"/>
    <lineage>
        <taxon>Bacteria</taxon>
        <taxon>Pseudomonadati</taxon>
        <taxon>Bacteroidota</taxon>
        <taxon>Flavobacteriia</taxon>
        <taxon>Flavobacteriales</taxon>
        <taxon>Weeksellaceae</taxon>
        <taxon>Chryseobacterium group</taxon>
        <taxon>Chryseobacterium</taxon>
    </lineage>
</organism>
<gene>
    <name evidence="3" type="ORF">C1637_11935</name>
    <name evidence="2" type="ORF">EG342_02005</name>
</gene>
<dbReference type="OrthoDB" id="766011at2"/>
<reference evidence="2 5" key="2">
    <citation type="submission" date="2018-11" db="EMBL/GenBank/DDBJ databases">
        <title>Proposal to divide the Flavobacteriaceae and reorganize its genera based on Amino Acid Identity values calculated from whole genome sequences.</title>
        <authorList>
            <person name="Nicholson A.C."/>
            <person name="Gulvik C.A."/>
            <person name="Whitney A.M."/>
            <person name="Humrighouse B.W."/>
            <person name="Bell M."/>
            <person name="Holmes B."/>
            <person name="Steigerwalt A.G."/>
            <person name="Villarma A."/>
            <person name="Sheth M."/>
            <person name="Batra D."/>
            <person name="Pryor J."/>
            <person name="Bernardet J.-F."/>
            <person name="Hugo C."/>
            <person name="Kampfer P."/>
            <person name="Newman J."/>
            <person name="McQuiston J.R."/>
        </authorList>
    </citation>
    <scope>NUCLEOTIDE SEQUENCE [LARGE SCALE GENOMIC DNA]</scope>
    <source>
        <strain evidence="2 5">KC_1864</strain>
    </source>
</reference>
<dbReference type="EMBL" id="CP033924">
    <property type="protein sequence ID" value="AZA80762.1"/>
    <property type="molecule type" value="Genomic_DNA"/>
</dbReference>
<name>A0A3G6RV54_CHRLC</name>
<protein>
    <recommendedName>
        <fullName evidence="6">Lipoprotein</fullName>
    </recommendedName>
</protein>
<evidence type="ECO:0008006" key="6">
    <source>
        <dbReference type="Google" id="ProtNLM"/>
    </source>
</evidence>
<dbReference type="RefSeq" id="WP_103291948.1">
    <property type="nucleotide sequence ID" value="NZ_CP033924.1"/>
</dbReference>
<evidence type="ECO:0000313" key="4">
    <source>
        <dbReference type="Proteomes" id="UP000236262"/>
    </source>
</evidence>
<keyword evidence="1" id="KW-0732">Signal</keyword>
<dbReference type="EMBL" id="PPEH01000004">
    <property type="protein sequence ID" value="PNW13517.1"/>
    <property type="molecule type" value="Genomic_DNA"/>
</dbReference>
<keyword evidence="5" id="KW-1185">Reference proteome</keyword>
<proteinExistence type="predicted"/>
<feature type="chain" id="PRO_5044594115" description="Lipoprotein" evidence="1">
    <location>
        <begin position="22"/>
        <end position="171"/>
    </location>
</feature>
<sequence>MKASTAFFLFLLLLCCFSCESDEAKLARAEKECAAKTKIDGLTISFFGYFPKDVDSVSIQIKRGNNIVKNYSDPIPTIISDSLRHQRTYYLKNEIKLTDTVFIKIKNEPVKKLYDFKYLVRAHFTMMNRNWGCDFYELKADGKVYEGSTFDITRKNWKIIERKDFKNYYQK</sequence>
<reference evidence="3 4" key="1">
    <citation type="submission" date="2018-01" db="EMBL/GenBank/DDBJ databases">
        <title>Draft genome sequences of Chryseobacterium lactis NCTC11390, Chryseobacterium oncorhynchi 701B-08, and Chryseobacterium viscerum 687B-08.</title>
        <authorList>
            <person name="Jeong J.-J."/>
            <person name="Lee Y.J."/>
            <person name="Park B."/>
            <person name="Choi I.-G."/>
            <person name="Kim K.D."/>
        </authorList>
    </citation>
    <scope>NUCLEOTIDE SEQUENCE [LARGE SCALE GENOMIC DNA]</scope>
    <source>
        <strain evidence="3 4">NCTC11390</strain>
    </source>
</reference>
<dbReference type="Proteomes" id="UP000279972">
    <property type="component" value="Chromosome"/>
</dbReference>
<dbReference type="KEGG" id="clac:EG342_02005"/>
<evidence type="ECO:0000256" key="1">
    <source>
        <dbReference type="SAM" id="SignalP"/>
    </source>
</evidence>
<dbReference type="AlphaFoldDB" id="A0A3G6RV54"/>
<feature type="signal peptide" evidence="1">
    <location>
        <begin position="1"/>
        <end position="21"/>
    </location>
</feature>
<evidence type="ECO:0000313" key="5">
    <source>
        <dbReference type="Proteomes" id="UP000279972"/>
    </source>
</evidence>
<evidence type="ECO:0000313" key="3">
    <source>
        <dbReference type="EMBL" id="PNW13517.1"/>
    </source>
</evidence>
<evidence type="ECO:0000313" key="2">
    <source>
        <dbReference type="EMBL" id="AZA80762.1"/>
    </source>
</evidence>
<dbReference type="Proteomes" id="UP000236262">
    <property type="component" value="Unassembled WGS sequence"/>
</dbReference>
<accession>A0A3G6RV54</accession>